<gene>
    <name evidence="3" type="ORF">Glove_341g17</name>
</gene>
<sequence length="167" mass="19067">MKYKSKKDRSQTISILARDWNRNGGAFLKTIITPQKVPLVSNTVNITMNRLGHFYICVPIPLDVIDKQEDVKGKIKLLVDQTRGKDTVCYARVMKSYCYQNLNLQTCKGICELQDNCTEEYKYTSKTCGNCGFIKKNLGESKTFRCDSCDLVIDRDVNGARNILLKH</sequence>
<dbReference type="GO" id="GO:0003677">
    <property type="term" value="F:DNA binding"/>
    <property type="evidence" value="ECO:0007669"/>
    <property type="project" value="UniProtKB-KW"/>
</dbReference>
<dbReference type="OrthoDB" id="2413960at2759"/>
<dbReference type="Pfam" id="PF07282">
    <property type="entry name" value="Cas12f1-like_TNB"/>
    <property type="match status" value="1"/>
</dbReference>
<protein>
    <recommendedName>
        <fullName evidence="2">Cas12f1-like TNB domain-containing protein</fullName>
    </recommendedName>
</protein>
<dbReference type="EMBL" id="PQFF01000311">
    <property type="protein sequence ID" value="RHZ62220.1"/>
    <property type="molecule type" value="Genomic_DNA"/>
</dbReference>
<comment type="caution">
    <text evidence="3">The sequence shown here is derived from an EMBL/GenBank/DDBJ whole genome shotgun (WGS) entry which is preliminary data.</text>
</comment>
<accession>A0A397HP32</accession>
<feature type="domain" description="Cas12f1-like TNB" evidence="2">
    <location>
        <begin position="122"/>
        <end position="163"/>
    </location>
</feature>
<evidence type="ECO:0000313" key="3">
    <source>
        <dbReference type="EMBL" id="RHZ62220.1"/>
    </source>
</evidence>
<keyword evidence="1" id="KW-0238">DNA-binding</keyword>
<dbReference type="Proteomes" id="UP000266861">
    <property type="component" value="Unassembled WGS sequence"/>
</dbReference>
<evidence type="ECO:0000313" key="4">
    <source>
        <dbReference type="Proteomes" id="UP000266861"/>
    </source>
</evidence>
<dbReference type="AlphaFoldDB" id="A0A397HP32"/>
<proteinExistence type="predicted"/>
<dbReference type="STRING" id="1348612.A0A397HP32"/>
<reference evidence="3 4" key="1">
    <citation type="submission" date="2018-08" db="EMBL/GenBank/DDBJ databases">
        <title>Genome and evolution of the arbuscular mycorrhizal fungus Diversispora epigaea (formerly Glomus versiforme) and its bacterial endosymbionts.</title>
        <authorList>
            <person name="Sun X."/>
            <person name="Fei Z."/>
            <person name="Harrison M."/>
        </authorList>
    </citation>
    <scope>NUCLEOTIDE SEQUENCE [LARGE SCALE GENOMIC DNA]</scope>
    <source>
        <strain evidence="3 4">IT104</strain>
    </source>
</reference>
<evidence type="ECO:0000256" key="1">
    <source>
        <dbReference type="ARBA" id="ARBA00023125"/>
    </source>
</evidence>
<name>A0A397HP32_9GLOM</name>
<dbReference type="InterPro" id="IPR010095">
    <property type="entry name" value="Cas12f1-like_TNB"/>
</dbReference>
<keyword evidence="4" id="KW-1185">Reference proteome</keyword>
<evidence type="ECO:0000259" key="2">
    <source>
        <dbReference type="Pfam" id="PF07282"/>
    </source>
</evidence>
<organism evidence="3 4">
    <name type="scientific">Diversispora epigaea</name>
    <dbReference type="NCBI Taxonomy" id="1348612"/>
    <lineage>
        <taxon>Eukaryota</taxon>
        <taxon>Fungi</taxon>
        <taxon>Fungi incertae sedis</taxon>
        <taxon>Mucoromycota</taxon>
        <taxon>Glomeromycotina</taxon>
        <taxon>Glomeromycetes</taxon>
        <taxon>Diversisporales</taxon>
        <taxon>Diversisporaceae</taxon>
        <taxon>Diversispora</taxon>
    </lineage>
</organism>